<protein>
    <submittedName>
        <fullName evidence="1">Uncharacterized protein</fullName>
    </submittedName>
</protein>
<gene>
    <name evidence="1" type="ORF">BACCAP_01753</name>
</gene>
<reference evidence="1 2" key="1">
    <citation type="submission" date="2007-04" db="EMBL/GenBank/DDBJ databases">
        <authorList>
            <person name="Fulton L."/>
            <person name="Clifton S."/>
            <person name="Fulton B."/>
            <person name="Xu J."/>
            <person name="Minx P."/>
            <person name="Pepin K.H."/>
            <person name="Johnson M."/>
            <person name="Thiruvilangam P."/>
            <person name="Bhonagiri V."/>
            <person name="Nash W.E."/>
            <person name="Mardis E.R."/>
            <person name="Wilson R.K."/>
        </authorList>
    </citation>
    <scope>NUCLEOTIDE SEQUENCE [LARGE SCALE GENOMIC DNA]</scope>
    <source>
        <strain evidence="1 2">ATCC 29799</strain>
    </source>
</reference>
<dbReference type="AlphaFoldDB" id="A6NU71"/>
<dbReference type="STRING" id="411467.BACCAP_01753"/>
<proteinExistence type="predicted"/>
<dbReference type="Proteomes" id="UP000003639">
    <property type="component" value="Unassembled WGS sequence"/>
</dbReference>
<reference evidence="1 2" key="2">
    <citation type="submission" date="2007-06" db="EMBL/GenBank/DDBJ databases">
        <title>Draft genome sequence of Pseudoflavonifractor capillosus ATCC 29799.</title>
        <authorList>
            <person name="Sudarsanam P."/>
            <person name="Ley R."/>
            <person name="Guruge J."/>
            <person name="Turnbaugh P.J."/>
            <person name="Mahowald M."/>
            <person name="Liep D."/>
            <person name="Gordon J."/>
        </authorList>
    </citation>
    <scope>NUCLEOTIDE SEQUENCE [LARGE SCALE GENOMIC DNA]</scope>
    <source>
        <strain evidence="1 2">ATCC 29799</strain>
    </source>
</reference>
<name>A6NU71_9FIRM</name>
<evidence type="ECO:0000313" key="1">
    <source>
        <dbReference type="EMBL" id="EDN00418.1"/>
    </source>
</evidence>
<accession>A6NU71</accession>
<organism evidence="1 2">
    <name type="scientific">Pseudoflavonifractor capillosus ATCC 29799</name>
    <dbReference type="NCBI Taxonomy" id="411467"/>
    <lineage>
        <taxon>Bacteria</taxon>
        <taxon>Bacillati</taxon>
        <taxon>Bacillota</taxon>
        <taxon>Clostridia</taxon>
        <taxon>Eubacteriales</taxon>
        <taxon>Oscillospiraceae</taxon>
        <taxon>Pseudoflavonifractor</taxon>
    </lineage>
</organism>
<dbReference type="EMBL" id="AAXG02000011">
    <property type="protein sequence ID" value="EDN00418.1"/>
    <property type="molecule type" value="Genomic_DNA"/>
</dbReference>
<evidence type="ECO:0000313" key="2">
    <source>
        <dbReference type="Proteomes" id="UP000003639"/>
    </source>
</evidence>
<sequence>MLFISSCQLLHGSLIRLCHSKCQAKVDSAPYTAVVYHIFSRFSTLAETASPLPWPMQHMPRLENLKL</sequence>
<keyword evidence="2" id="KW-1185">Reference proteome</keyword>
<comment type="caution">
    <text evidence="1">The sequence shown here is derived from an EMBL/GenBank/DDBJ whole genome shotgun (WGS) entry which is preliminary data.</text>
</comment>